<dbReference type="AlphaFoldDB" id="A0A8J2KC55"/>
<proteinExistence type="predicted"/>
<accession>A0A8J2KC55</accession>
<evidence type="ECO:0000313" key="2">
    <source>
        <dbReference type="Proteomes" id="UP000708208"/>
    </source>
</evidence>
<comment type="caution">
    <text evidence="1">The sequence shown here is derived from an EMBL/GenBank/DDBJ whole genome shotgun (WGS) entry which is preliminary data.</text>
</comment>
<dbReference type="EMBL" id="CAJVCH010240815">
    <property type="protein sequence ID" value="CAG7732954.1"/>
    <property type="molecule type" value="Genomic_DNA"/>
</dbReference>
<reference evidence="1" key="1">
    <citation type="submission" date="2021-06" db="EMBL/GenBank/DDBJ databases">
        <authorList>
            <person name="Hodson N. C."/>
            <person name="Mongue J. A."/>
            <person name="Jaron S. K."/>
        </authorList>
    </citation>
    <scope>NUCLEOTIDE SEQUENCE</scope>
</reference>
<gene>
    <name evidence="1" type="ORF">AFUS01_LOCUS21432</name>
</gene>
<sequence length="108" mass="12104">MVESPSYVSIVDCCASIDSLQLLLISHSTLSYESVLIAAIIMAFEAEASFIRRALGETHFCDGKVHKCMRDHHPHWNSDACWKHYKLGIVNRYKAPELIAGQSSLLKV</sequence>
<dbReference type="Proteomes" id="UP000708208">
    <property type="component" value="Unassembled WGS sequence"/>
</dbReference>
<organism evidence="1 2">
    <name type="scientific">Allacma fusca</name>
    <dbReference type="NCBI Taxonomy" id="39272"/>
    <lineage>
        <taxon>Eukaryota</taxon>
        <taxon>Metazoa</taxon>
        <taxon>Ecdysozoa</taxon>
        <taxon>Arthropoda</taxon>
        <taxon>Hexapoda</taxon>
        <taxon>Collembola</taxon>
        <taxon>Symphypleona</taxon>
        <taxon>Sminthuridae</taxon>
        <taxon>Allacma</taxon>
    </lineage>
</organism>
<evidence type="ECO:0000313" key="1">
    <source>
        <dbReference type="EMBL" id="CAG7732954.1"/>
    </source>
</evidence>
<protein>
    <submittedName>
        <fullName evidence="1">Uncharacterized protein</fullName>
    </submittedName>
</protein>
<name>A0A8J2KC55_9HEXA</name>
<keyword evidence="2" id="KW-1185">Reference proteome</keyword>